<name>A0A2S9QB55_9HYPH</name>
<dbReference type="RefSeq" id="WP_146126915.1">
    <property type="nucleotide sequence ID" value="NZ_PUEJ01000005.1"/>
</dbReference>
<evidence type="ECO:0000313" key="4">
    <source>
        <dbReference type="Proteomes" id="UP000237682"/>
    </source>
</evidence>
<evidence type="ECO:0000256" key="2">
    <source>
        <dbReference type="SAM" id="Phobius"/>
    </source>
</evidence>
<evidence type="ECO:0000256" key="1">
    <source>
        <dbReference type="SAM" id="MobiDB-lite"/>
    </source>
</evidence>
<keyword evidence="4" id="KW-1185">Reference proteome</keyword>
<dbReference type="OrthoDB" id="7853265at2"/>
<dbReference type="EMBL" id="PUEJ01000005">
    <property type="protein sequence ID" value="PRH86582.1"/>
    <property type="molecule type" value="Genomic_DNA"/>
</dbReference>
<proteinExistence type="predicted"/>
<reference evidence="3 4" key="1">
    <citation type="submission" date="2018-02" db="EMBL/GenBank/DDBJ databases">
        <title>Whole genome sequencing of endophytic bacterium.</title>
        <authorList>
            <person name="Eedara R."/>
            <person name="Podile A.R."/>
        </authorList>
    </citation>
    <scope>NUCLEOTIDE SEQUENCE [LARGE SCALE GENOMIC DNA]</scope>
    <source>
        <strain evidence="3 4">RP1T</strain>
    </source>
</reference>
<dbReference type="Proteomes" id="UP000237682">
    <property type="component" value="Unassembled WGS sequence"/>
</dbReference>
<accession>A0A2S9QB55</accession>
<feature type="compositionally biased region" description="Gly residues" evidence="1">
    <location>
        <begin position="158"/>
        <end position="168"/>
    </location>
</feature>
<feature type="region of interest" description="Disordered" evidence="1">
    <location>
        <begin position="143"/>
        <end position="197"/>
    </location>
</feature>
<feature type="transmembrane region" description="Helical" evidence="2">
    <location>
        <begin position="35"/>
        <end position="58"/>
    </location>
</feature>
<keyword evidence="2" id="KW-0812">Transmembrane</keyword>
<gene>
    <name evidence="3" type="ORF">C5L14_14730</name>
</gene>
<comment type="caution">
    <text evidence="3">The sequence shown here is derived from an EMBL/GenBank/DDBJ whole genome shotgun (WGS) entry which is preliminary data.</text>
</comment>
<dbReference type="AlphaFoldDB" id="A0A2S9QB55"/>
<organism evidence="3 4">
    <name type="scientific">Labrys okinawensis</name>
    <dbReference type="NCBI Taxonomy" id="346911"/>
    <lineage>
        <taxon>Bacteria</taxon>
        <taxon>Pseudomonadati</taxon>
        <taxon>Pseudomonadota</taxon>
        <taxon>Alphaproteobacteria</taxon>
        <taxon>Hyphomicrobiales</taxon>
        <taxon>Xanthobacteraceae</taxon>
        <taxon>Labrys</taxon>
    </lineage>
</organism>
<feature type="transmembrane region" description="Helical" evidence="2">
    <location>
        <begin position="7"/>
        <end position="29"/>
    </location>
</feature>
<evidence type="ECO:0000313" key="3">
    <source>
        <dbReference type="EMBL" id="PRH86582.1"/>
    </source>
</evidence>
<sequence length="197" mass="20926">MLEMNALCLVLAYVFLSLLMLTVLIRLALPRLIKIGAIGAASLFYVVVFFSTQGLLGWSAPVGVPARFQVLWTRIVEPNVIQGEAGAIHLWLEELDAANLPTGEPRAYRLPYTANLARRVSKAQKEIEKGNLQGGRAEFFGTGASQSVPAGPLQTGAPPGGDPSGGGLFDPAFLGGQSRNVDLVPLPKPALPPKDMP</sequence>
<keyword evidence="2" id="KW-0472">Membrane</keyword>
<protein>
    <submittedName>
        <fullName evidence="3">Uncharacterized protein</fullName>
    </submittedName>
</protein>
<feature type="compositionally biased region" description="Pro residues" evidence="1">
    <location>
        <begin position="186"/>
        <end position="197"/>
    </location>
</feature>
<keyword evidence="2" id="KW-1133">Transmembrane helix</keyword>